<feature type="signal peptide" evidence="1">
    <location>
        <begin position="1"/>
        <end position="28"/>
    </location>
</feature>
<evidence type="ECO:0000256" key="1">
    <source>
        <dbReference type="SAM" id="SignalP"/>
    </source>
</evidence>
<dbReference type="Pfam" id="PF07712">
    <property type="entry name" value="SURNod19"/>
    <property type="match status" value="1"/>
</dbReference>
<dbReference type="AlphaFoldDB" id="A0A9D5GZS6"/>
<gene>
    <name evidence="2" type="ORF">KIW84_014584</name>
</gene>
<evidence type="ECO:0000313" key="2">
    <source>
        <dbReference type="EMBL" id="KAI5446794.1"/>
    </source>
</evidence>
<protein>
    <recommendedName>
        <fullName evidence="4">Stress up-regulated Nod 19 protein</fullName>
    </recommendedName>
</protein>
<keyword evidence="3" id="KW-1185">Reference proteome</keyword>
<dbReference type="EMBL" id="JAMSHJ010000001">
    <property type="protein sequence ID" value="KAI5446794.1"/>
    <property type="molecule type" value="Genomic_DNA"/>
</dbReference>
<dbReference type="PANTHER" id="PTHR33390">
    <property type="entry name" value="STRESS UP-REGULATED NOD 19 PROTEIN"/>
    <property type="match status" value="1"/>
</dbReference>
<evidence type="ECO:0008006" key="4">
    <source>
        <dbReference type="Google" id="ProtNLM"/>
    </source>
</evidence>
<evidence type="ECO:0000313" key="3">
    <source>
        <dbReference type="Proteomes" id="UP001058974"/>
    </source>
</evidence>
<dbReference type="PANTHER" id="PTHR33390:SF5">
    <property type="entry name" value="STRESS UP-REGULATED NOD 19-RELATED"/>
    <property type="match status" value="1"/>
</dbReference>
<dbReference type="Gramene" id="PSAT_LOCUS4663_t1">
    <property type="protein sequence ID" value="CAL5184158.1"/>
    <property type="gene ID" value="PSAT_LOCUS4663"/>
</dbReference>
<accession>A0A9D5GZS6</accession>
<dbReference type="InterPro" id="IPR011692">
    <property type="entry name" value="Stress_up-reg_Nod19"/>
</dbReference>
<organism evidence="2 3">
    <name type="scientific">Pisum sativum</name>
    <name type="common">Garden pea</name>
    <name type="synonym">Lathyrus oleraceus</name>
    <dbReference type="NCBI Taxonomy" id="3888"/>
    <lineage>
        <taxon>Eukaryota</taxon>
        <taxon>Viridiplantae</taxon>
        <taxon>Streptophyta</taxon>
        <taxon>Embryophyta</taxon>
        <taxon>Tracheophyta</taxon>
        <taxon>Spermatophyta</taxon>
        <taxon>Magnoliopsida</taxon>
        <taxon>eudicotyledons</taxon>
        <taxon>Gunneridae</taxon>
        <taxon>Pentapetalae</taxon>
        <taxon>rosids</taxon>
        <taxon>fabids</taxon>
        <taxon>Fabales</taxon>
        <taxon>Fabaceae</taxon>
        <taxon>Papilionoideae</taxon>
        <taxon>50 kb inversion clade</taxon>
        <taxon>NPAAA clade</taxon>
        <taxon>Hologalegina</taxon>
        <taxon>IRL clade</taxon>
        <taxon>Fabeae</taxon>
        <taxon>Lathyrus</taxon>
    </lineage>
</organism>
<keyword evidence="1" id="KW-0732">Signal</keyword>
<proteinExistence type="predicted"/>
<dbReference type="Proteomes" id="UP001058974">
    <property type="component" value="Chromosome 1"/>
</dbReference>
<name>A0A9D5GZS6_PEA</name>
<sequence>MKFMSRDWMVLSAILILVLMLNTPCSSAISENNENNIKTTVFYSPKIELSPGFISNKVYYDVDFPRGHIALKSFHAELVDESGNSVPLQETYLHHWIVEKYQQPKNVPNNYQTDNIIMVRNSGLCQDNLLGQYYGLGAETRGTKTYIPDPYGVEIGNPEEIPKGYDEKWMINVHAIDTRGVEDRMGCIECKCDLYNVTINAVNGKPLDPNYKGGLGCCPDNGQCRMKKGYFLGPKHIIYLKYTIMWVHWDEYVVPVKIYILDVTDSWKRSNETNGMSIEHNCMVEYLVEACSKSHGCVDVKRASVPIKEGGYIIYSVGHQHVGAIRSTLYGQDGRVICNSYPKYGTGKEAGNEKGYIVAMSACYPKPGSIKLFDGEILKLTTIYNNSMMHTGVMGHFYFLVAEKLAQHHV</sequence>
<comment type="caution">
    <text evidence="2">The sequence shown here is derived from an EMBL/GenBank/DDBJ whole genome shotgun (WGS) entry which is preliminary data.</text>
</comment>
<reference evidence="2 3" key="1">
    <citation type="journal article" date="2022" name="Nat. Genet.">
        <title>Improved pea reference genome and pan-genome highlight genomic features and evolutionary characteristics.</title>
        <authorList>
            <person name="Yang T."/>
            <person name="Liu R."/>
            <person name="Luo Y."/>
            <person name="Hu S."/>
            <person name="Wang D."/>
            <person name="Wang C."/>
            <person name="Pandey M.K."/>
            <person name="Ge S."/>
            <person name="Xu Q."/>
            <person name="Li N."/>
            <person name="Li G."/>
            <person name="Huang Y."/>
            <person name="Saxena R.K."/>
            <person name="Ji Y."/>
            <person name="Li M."/>
            <person name="Yan X."/>
            <person name="He Y."/>
            <person name="Liu Y."/>
            <person name="Wang X."/>
            <person name="Xiang C."/>
            <person name="Varshney R.K."/>
            <person name="Ding H."/>
            <person name="Gao S."/>
            <person name="Zong X."/>
        </authorList>
    </citation>
    <scope>NUCLEOTIDE SEQUENCE [LARGE SCALE GENOMIC DNA]</scope>
    <source>
        <strain evidence="2 3">cv. Zhongwan 6</strain>
    </source>
</reference>
<feature type="chain" id="PRO_5038736021" description="Stress up-regulated Nod 19 protein" evidence="1">
    <location>
        <begin position="29"/>
        <end position="410"/>
    </location>
</feature>
<dbReference type="Gramene" id="Psat01G0458400-T1">
    <property type="protein sequence ID" value="KAI5446794.1"/>
    <property type="gene ID" value="KIW84_014584"/>
</dbReference>